<dbReference type="EMBL" id="PKUS01000011">
    <property type="protein sequence ID" value="PLW68804.1"/>
    <property type="molecule type" value="Genomic_DNA"/>
</dbReference>
<accession>A0A2N5X2T2</accession>
<gene>
    <name evidence="5" type="ORF">C0039_11065</name>
</gene>
<evidence type="ECO:0000256" key="2">
    <source>
        <dbReference type="ARBA" id="ARBA00022679"/>
    </source>
</evidence>
<dbReference type="Proteomes" id="UP000235005">
    <property type="component" value="Unassembled WGS sequence"/>
</dbReference>
<keyword evidence="3" id="KW-0949">S-adenosyl-L-methionine</keyword>
<dbReference type="InterPro" id="IPR029063">
    <property type="entry name" value="SAM-dependent_MTases_sf"/>
</dbReference>
<dbReference type="InterPro" id="IPR007848">
    <property type="entry name" value="Small_mtfrase_dom"/>
</dbReference>
<keyword evidence="5" id="KW-0689">Ribosomal protein</keyword>
<dbReference type="InterPro" id="IPR002052">
    <property type="entry name" value="DNA_methylase_N6_adenine_CS"/>
</dbReference>
<comment type="caution">
    <text evidence="5">The sequence shown here is derived from an EMBL/GenBank/DDBJ whole genome shotgun (WGS) entry which is preliminary data.</text>
</comment>
<dbReference type="PANTHER" id="PTHR47806">
    <property type="entry name" value="50S RIBOSOMAL PROTEIN L3 GLUTAMINE METHYLTRANSFERASE"/>
    <property type="match status" value="1"/>
</dbReference>
<dbReference type="Gene3D" id="3.40.50.150">
    <property type="entry name" value="Vaccinia Virus protein VP39"/>
    <property type="match status" value="1"/>
</dbReference>
<dbReference type="AlphaFoldDB" id="A0A2N5X2T2"/>
<protein>
    <submittedName>
        <fullName evidence="5">50S ribosomal protein L3 N(5)-glutamine methyltransferase</fullName>
    </submittedName>
</protein>
<dbReference type="SUPFAM" id="SSF53335">
    <property type="entry name" value="S-adenosyl-L-methionine-dependent methyltransferases"/>
    <property type="match status" value="1"/>
</dbReference>
<dbReference type="Gene3D" id="1.10.8.10">
    <property type="entry name" value="DNA helicase RuvA subunit, C-terminal domain"/>
    <property type="match status" value="1"/>
</dbReference>
<dbReference type="OrthoDB" id="9800643at2"/>
<keyword evidence="1 5" id="KW-0489">Methyltransferase</keyword>
<dbReference type="GO" id="GO:0005829">
    <property type="term" value="C:cytosol"/>
    <property type="evidence" value="ECO:0007669"/>
    <property type="project" value="TreeGrafter"/>
</dbReference>
<dbReference type="GO" id="GO:0003676">
    <property type="term" value="F:nucleic acid binding"/>
    <property type="evidence" value="ECO:0007669"/>
    <property type="project" value="InterPro"/>
</dbReference>
<evidence type="ECO:0000313" key="5">
    <source>
        <dbReference type="EMBL" id="PLW68804.1"/>
    </source>
</evidence>
<dbReference type="GO" id="GO:0032259">
    <property type="term" value="P:methylation"/>
    <property type="evidence" value="ECO:0007669"/>
    <property type="project" value="UniProtKB-KW"/>
</dbReference>
<dbReference type="Pfam" id="PF05175">
    <property type="entry name" value="MTS"/>
    <property type="match status" value="1"/>
</dbReference>
<name>A0A2N5X2T2_9GAMM</name>
<dbReference type="NCBIfam" id="TIGR03533">
    <property type="entry name" value="L3_gln_methyl"/>
    <property type="match status" value="1"/>
</dbReference>
<evidence type="ECO:0000256" key="3">
    <source>
        <dbReference type="ARBA" id="ARBA00022691"/>
    </source>
</evidence>
<dbReference type="PROSITE" id="PS00092">
    <property type="entry name" value="N6_MTASE"/>
    <property type="match status" value="1"/>
</dbReference>
<keyword evidence="6" id="KW-1185">Reference proteome</keyword>
<keyword evidence="2 5" id="KW-0808">Transferase</keyword>
<dbReference type="InterPro" id="IPR004556">
    <property type="entry name" value="HemK-like"/>
</dbReference>
<dbReference type="RefSeq" id="WP_101518071.1">
    <property type="nucleotide sequence ID" value="NZ_PKUS01000011.1"/>
</dbReference>
<dbReference type="GO" id="GO:0005840">
    <property type="term" value="C:ribosome"/>
    <property type="evidence" value="ECO:0007669"/>
    <property type="project" value="UniProtKB-KW"/>
</dbReference>
<proteinExistence type="predicted"/>
<dbReference type="PANTHER" id="PTHR47806:SF1">
    <property type="entry name" value="RIBOSOMAL PROTEIN UL3 GLUTAMINE METHYLTRANSFERASE"/>
    <property type="match status" value="1"/>
</dbReference>
<keyword evidence="5" id="KW-0687">Ribonucleoprotein</keyword>
<evidence type="ECO:0000256" key="1">
    <source>
        <dbReference type="ARBA" id="ARBA00022603"/>
    </source>
</evidence>
<evidence type="ECO:0000313" key="6">
    <source>
        <dbReference type="Proteomes" id="UP000235005"/>
    </source>
</evidence>
<organism evidence="5 6">
    <name type="scientific">Pseudohalioglobus lutimaris</name>
    <dbReference type="NCBI Taxonomy" id="1737061"/>
    <lineage>
        <taxon>Bacteria</taxon>
        <taxon>Pseudomonadati</taxon>
        <taxon>Pseudomonadota</taxon>
        <taxon>Gammaproteobacteria</taxon>
        <taxon>Cellvibrionales</taxon>
        <taxon>Halieaceae</taxon>
        <taxon>Pseudohalioglobus</taxon>
    </lineage>
</organism>
<sequence>MDENSDQSRRFSSVGEAMEYCCAALENGDVFFGHGTDNAWDEAVQLVLFVAQLPADADDGCLSTPLSAAQGEEVLSLLRRRTLEHVPLPYLTGKAWFAGIEFACDRRAIVPRSPIAELILNDYRPWYAGKQPQRILDLCCGGGCIGLAAAVYAPEAAVDLVDLDTQALELAAENRALLGCENRVEIVQSDLFDALAGRRYDLILSNPPYVDAADLAAMPEEYQHEPELALGSGTDGLALTRVILARALDFLNDDGLLAVEVGNSWEALERAYPGVAFTWLELEAGGHGLFVLTAQELRQYRESLSG</sequence>
<dbReference type="GO" id="GO:0036009">
    <property type="term" value="F:protein-glutamine N-methyltransferase activity"/>
    <property type="evidence" value="ECO:0007669"/>
    <property type="project" value="InterPro"/>
</dbReference>
<evidence type="ECO:0000259" key="4">
    <source>
        <dbReference type="Pfam" id="PF05175"/>
    </source>
</evidence>
<reference evidence="5 6" key="1">
    <citation type="submission" date="2018-01" db="EMBL/GenBank/DDBJ databases">
        <title>The draft genome sequence of Halioglobus lutimaris HF004.</title>
        <authorList>
            <person name="Du Z.-J."/>
            <person name="Shi M.-J."/>
        </authorList>
    </citation>
    <scope>NUCLEOTIDE SEQUENCE [LARGE SCALE GENOMIC DNA]</scope>
    <source>
        <strain evidence="5 6">HF004</strain>
    </source>
</reference>
<dbReference type="InterPro" id="IPR017127">
    <property type="entry name" value="Ribosome_uL3_MTase"/>
</dbReference>
<dbReference type="NCBIfam" id="TIGR00536">
    <property type="entry name" value="hemK_fam"/>
    <property type="match status" value="1"/>
</dbReference>
<dbReference type="CDD" id="cd02440">
    <property type="entry name" value="AdoMet_MTases"/>
    <property type="match status" value="1"/>
</dbReference>
<dbReference type="PIRSF" id="PIRSF037167">
    <property type="entry name" value="Mtase_YfcB_prd"/>
    <property type="match status" value="1"/>
</dbReference>
<feature type="domain" description="Methyltransferase small" evidence="4">
    <location>
        <begin position="132"/>
        <end position="214"/>
    </location>
</feature>